<dbReference type="SMART" id="SM00564">
    <property type="entry name" value="PQQ"/>
    <property type="match status" value="7"/>
</dbReference>
<dbReference type="HAMAP" id="MF_00923">
    <property type="entry name" value="OM_assembly_BamB"/>
    <property type="match status" value="1"/>
</dbReference>
<evidence type="ECO:0000256" key="2">
    <source>
        <dbReference type="ARBA" id="ARBA00023136"/>
    </source>
</evidence>
<reference evidence="6 7" key="1">
    <citation type="submission" date="2022-07" db="EMBL/GenBank/DDBJ databases">
        <title>Methylomonas rivi sp. nov., Methylomonas rosea sp. nov., Methylomonas aureus sp. nov. and Methylomonas subterranea sp. nov., four novel methanotrophs isolated from a freshwater creek and the deep terrestrial subsurface.</title>
        <authorList>
            <person name="Abin C."/>
            <person name="Sankaranarayanan K."/>
            <person name="Garner C."/>
            <person name="Sindelar R."/>
            <person name="Kotary K."/>
            <person name="Garner R."/>
            <person name="Barclay S."/>
            <person name="Lawson P."/>
            <person name="Krumholz L."/>
        </authorList>
    </citation>
    <scope>NUCLEOTIDE SEQUENCE [LARGE SCALE GENOMIC DNA]</scope>
    <source>
        <strain evidence="6 7">WSC-6</strain>
    </source>
</reference>
<dbReference type="InterPro" id="IPR018391">
    <property type="entry name" value="PQQ_b-propeller_rpt"/>
</dbReference>
<keyword evidence="2 4" id="KW-0472">Membrane</keyword>
<evidence type="ECO:0000256" key="4">
    <source>
        <dbReference type="HAMAP-Rule" id="MF_00923"/>
    </source>
</evidence>
<feature type="domain" description="Pyrrolo-quinoline quinone repeat" evidence="5">
    <location>
        <begin position="97"/>
        <end position="330"/>
    </location>
</feature>
<keyword evidence="4" id="KW-0564">Palmitate</keyword>
<accession>A0ABT1TZ86</accession>
<dbReference type="Gene3D" id="2.130.10.10">
    <property type="entry name" value="YVTN repeat-like/Quinoprotein amine dehydrogenase"/>
    <property type="match status" value="1"/>
</dbReference>
<dbReference type="Pfam" id="PF13360">
    <property type="entry name" value="PQQ_2"/>
    <property type="match status" value="2"/>
</dbReference>
<dbReference type="EMBL" id="JANIBK010000001">
    <property type="protein sequence ID" value="MCQ8126883.1"/>
    <property type="molecule type" value="Genomic_DNA"/>
</dbReference>
<organism evidence="6 7">
    <name type="scientific">Methylomonas rivi</name>
    <dbReference type="NCBI Taxonomy" id="2952226"/>
    <lineage>
        <taxon>Bacteria</taxon>
        <taxon>Pseudomonadati</taxon>
        <taxon>Pseudomonadota</taxon>
        <taxon>Gammaproteobacteria</taxon>
        <taxon>Methylococcales</taxon>
        <taxon>Methylococcaceae</taxon>
        <taxon>Methylomonas</taxon>
    </lineage>
</organism>
<keyword evidence="7" id="KW-1185">Reference proteome</keyword>
<comment type="function">
    <text evidence="4">Part of the outer membrane protein assembly complex, which is involved in assembly and insertion of beta-barrel proteins into the outer membrane.</text>
</comment>
<feature type="domain" description="Pyrrolo-quinoline quinone repeat" evidence="5">
    <location>
        <begin position="333"/>
        <end position="402"/>
    </location>
</feature>
<keyword evidence="3 4" id="KW-0998">Cell outer membrane</keyword>
<dbReference type="InterPro" id="IPR002372">
    <property type="entry name" value="PQQ_rpt_dom"/>
</dbReference>
<keyword evidence="4" id="KW-0449">Lipoprotein</keyword>
<dbReference type="SUPFAM" id="SSF50998">
    <property type="entry name" value="Quinoprotein alcohol dehydrogenase-like"/>
    <property type="match status" value="1"/>
</dbReference>
<evidence type="ECO:0000259" key="5">
    <source>
        <dbReference type="Pfam" id="PF13360"/>
    </source>
</evidence>
<evidence type="ECO:0000256" key="3">
    <source>
        <dbReference type="ARBA" id="ARBA00023237"/>
    </source>
</evidence>
<comment type="subcellular location">
    <subcellularLocation>
        <location evidence="4">Cell outer membrane</location>
        <topology evidence="4">Lipid-anchor</topology>
    </subcellularLocation>
</comment>
<keyword evidence="1 4" id="KW-0732">Signal</keyword>
<comment type="similarity">
    <text evidence="4">Belongs to the BamB family.</text>
</comment>
<dbReference type="InterPro" id="IPR017687">
    <property type="entry name" value="BamB"/>
</dbReference>
<dbReference type="Proteomes" id="UP001524586">
    <property type="component" value="Unassembled WGS sequence"/>
</dbReference>
<evidence type="ECO:0000313" key="6">
    <source>
        <dbReference type="EMBL" id="MCQ8126883.1"/>
    </source>
</evidence>
<dbReference type="PANTHER" id="PTHR34512">
    <property type="entry name" value="CELL SURFACE PROTEIN"/>
    <property type="match status" value="1"/>
</dbReference>
<protein>
    <recommendedName>
        <fullName evidence="4">Outer membrane protein assembly factor BamB</fullName>
    </recommendedName>
</protein>
<dbReference type="PROSITE" id="PS51257">
    <property type="entry name" value="PROKAR_LIPOPROTEIN"/>
    <property type="match status" value="1"/>
</dbReference>
<comment type="subunit">
    <text evidence="4">Part of the Bam complex.</text>
</comment>
<dbReference type="RefSeq" id="WP_256613203.1">
    <property type="nucleotide sequence ID" value="NZ_JANIBK010000001.1"/>
</dbReference>
<dbReference type="NCBIfam" id="TIGR03300">
    <property type="entry name" value="assembly_YfgL"/>
    <property type="match status" value="1"/>
</dbReference>
<sequence length="404" mass="43064">MLKPVPMSFRTIPVLFAGLLLLSGCAGLDAGREMLSGLSDSIFGEDDSADPPAPLLEYAAELQIDVLWKESVGNGADKQYLKLIPAVQGDRIFAGDRKGTLQARNAATGDLIWETGGEFEFSSGPGLGRQVLVMGCTSGEVIAFDIGSGEQKWLTNVPSEVQAVPVIANGIVIVRTTDGKVIGLREADGAQLWLSESSVPALSIRGAGAPIVIDNTAIVGSANGKLQALQLNDGKSLWEATIAMPTGRSEVERLVDLDVDPVESRGAIFISSFNGGTTSVSEVDGDIIWRNPEISSYTGISADYRYLYISDTKSEVSQLDQRNGASLWKQKDLHNRQLTAAVVYDNYVVAGDFEGYVHWLSISDGRLLGRIQVASSPIEAKPVIVGGTVYIYAKDGTLAALKAR</sequence>
<dbReference type="InterPro" id="IPR011047">
    <property type="entry name" value="Quinoprotein_ADH-like_sf"/>
</dbReference>
<dbReference type="InterPro" id="IPR015943">
    <property type="entry name" value="WD40/YVTN_repeat-like_dom_sf"/>
</dbReference>
<proteinExistence type="inferred from homology"/>
<evidence type="ECO:0000313" key="7">
    <source>
        <dbReference type="Proteomes" id="UP001524586"/>
    </source>
</evidence>
<evidence type="ECO:0000256" key="1">
    <source>
        <dbReference type="ARBA" id="ARBA00022729"/>
    </source>
</evidence>
<gene>
    <name evidence="4 6" type="primary">bamB</name>
    <name evidence="6" type="ORF">NP596_00320</name>
</gene>
<dbReference type="PANTHER" id="PTHR34512:SF30">
    <property type="entry name" value="OUTER MEMBRANE PROTEIN ASSEMBLY FACTOR BAMB"/>
    <property type="match status" value="1"/>
</dbReference>
<comment type="caution">
    <text evidence="6">The sequence shown here is derived from an EMBL/GenBank/DDBJ whole genome shotgun (WGS) entry which is preliminary data.</text>
</comment>
<name>A0ABT1TZ86_9GAMM</name>